<comment type="caution">
    <text evidence="2">The sequence shown here is derived from an EMBL/GenBank/DDBJ whole genome shotgun (WGS) entry which is preliminary data.</text>
</comment>
<accession>X0VRF8</accession>
<keyword evidence="1" id="KW-0472">Membrane</keyword>
<sequence>EQAVRQNNGYGNLNIYDNLYYNYTLIDEYNRLKDIRFKKHDSTRWGFFFNATDLSAGIYTYHGWANDTDGNEGYTHGSIDGYCYDSVNPRYLIIDGVIVSKDLQIILLIIISIAFIGIIASIKKMKTTKKLEKVRVKKNKKAKNPKKKEKN</sequence>
<proteinExistence type="predicted"/>
<evidence type="ECO:0000256" key="1">
    <source>
        <dbReference type="SAM" id="Phobius"/>
    </source>
</evidence>
<feature type="transmembrane region" description="Helical" evidence="1">
    <location>
        <begin position="103"/>
        <end position="122"/>
    </location>
</feature>
<feature type="non-terminal residue" evidence="2">
    <location>
        <position position="1"/>
    </location>
</feature>
<reference evidence="2" key="1">
    <citation type="journal article" date="2014" name="Front. Microbiol.">
        <title>High frequency of phylogenetically diverse reductive dehalogenase-homologous genes in deep subseafloor sedimentary metagenomes.</title>
        <authorList>
            <person name="Kawai M."/>
            <person name="Futagami T."/>
            <person name="Toyoda A."/>
            <person name="Takaki Y."/>
            <person name="Nishi S."/>
            <person name="Hori S."/>
            <person name="Arai W."/>
            <person name="Tsubouchi T."/>
            <person name="Morono Y."/>
            <person name="Uchiyama I."/>
            <person name="Ito T."/>
            <person name="Fujiyama A."/>
            <person name="Inagaki F."/>
            <person name="Takami H."/>
        </authorList>
    </citation>
    <scope>NUCLEOTIDE SEQUENCE</scope>
    <source>
        <strain evidence="2">Expedition CK06-06</strain>
    </source>
</reference>
<protein>
    <submittedName>
        <fullName evidence="2">Uncharacterized protein</fullName>
    </submittedName>
</protein>
<gene>
    <name evidence="2" type="ORF">S01H1_47362</name>
</gene>
<dbReference type="AlphaFoldDB" id="X0VRF8"/>
<keyword evidence="1" id="KW-0812">Transmembrane</keyword>
<organism evidence="2">
    <name type="scientific">marine sediment metagenome</name>
    <dbReference type="NCBI Taxonomy" id="412755"/>
    <lineage>
        <taxon>unclassified sequences</taxon>
        <taxon>metagenomes</taxon>
        <taxon>ecological metagenomes</taxon>
    </lineage>
</organism>
<keyword evidence="1" id="KW-1133">Transmembrane helix</keyword>
<evidence type="ECO:0000313" key="2">
    <source>
        <dbReference type="EMBL" id="GAG20969.1"/>
    </source>
</evidence>
<dbReference type="EMBL" id="BARS01030365">
    <property type="protein sequence ID" value="GAG20969.1"/>
    <property type="molecule type" value="Genomic_DNA"/>
</dbReference>
<name>X0VRF8_9ZZZZ</name>